<dbReference type="RefSeq" id="WP_209627692.1">
    <property type="nucleotide sequence ID" value="NZ_PRDG01000002.1"/>
</dbReference>
<evidence type="ECO:0000313" key="3">
    <source>
        <dbReference type="Proteomes" id="UP001519296"/>
    </source>
</evidence>
<proteinExistence type="predicted"/>
<keyword evidence="1" id="KW-1133">Transmembrane helix</keyword>
<name>A0ABS5B326_9STRE</name>
<keyword evidence="1" id="KW-0812">Transmembrane</keyword>
<evidence type="ECO:0000313" key="2">
    <source>
        <dbReference type="EMBL" id="MBP2623212.1"/>
    </source>
</evidence>
<sequence length="330" mass="39234">MSIIKNKKMLIFLIVVTLSGVGPFIFLLVNNRGFYPDWQYKELVSYQEKFKLETLKINENNAILLIETQNHPFINFTNGKLYTQKIAFKRGFDFLRDDLDVDDEDKNTLTVYRYHHGLKKEKEINLNRLIKTHLEDAVAGRILSQVNQDTFVIKAYRTSEKGQGYNFLQPRNYLLNLKEESFKPLKRGERVEYEIKRSRVELFKKDKTGVARELLLELSPESVKIEGGRYDDYNLKLESLNINQFFPNNQFYLYQNMQEFKFPYKNKKIYKSSSVLFIGPQALEYYNYYFAPKNKKDAFAGWTLSSSYSKDRENHQLKSINDFEKYFKND</sequence>
<gene>
    <name evidence="2" type="ORF">C4K46_04585</name>
</gene>
<comment type="caution">
    <text evidence="2">The sequence shown here is derived from an EMBL/GenBank/DDBJ whole genome shotgun (WGS) entry which is preliminary data.</text>
</comment>
<keyword evidence="3" id="KW-1185">Reference proteome</keyword>
<accession>A0ABS5B326</accession>
<organism evidence="2 3">
    <name type="scientific">Streptococcus oricebi</name>
    <dbReference type="NCBI Taxonomy" id="1547447"/>
    <lineage>
        <taxon>Bacteria</taxon>
        <taxon>Bacillati</taxon>
        <taxon>Bacillota</taxon>
        <taxon>Bacilli</taxon>
        <taxon>Lactobacillales</taxon>
        <taxon>Streptococcaceae</taxon>
        <taxon>Streptococcus</taxon>
    </lineage>
</organism>
<keyword evidence="1" id="KW-0472">Membrane</keyword>
<protein>
    <submittedName>
        <fullName evidence="2">Uncharacterized protein</fullName>
    </submittedName>
</protein>
<reference evidence="2 3" key="1">
    <citation type="submission" date="2018-02" db="EMBL/GenBank/DDBJ databases">
        <title>Draft genome sequence of Streptococcus oricebi CCUG 70868T type strain.</title>
        <authorList>
            <person name="Mendez V."/>
            <person name="Salva-Serra F."/>
            <person name="Jaen-Luchoro D."/>
            <person name="Gonzales-Siles L."/>
            <person name="Karlsson R."/>
            <person name="Engstrom-Jakobsson H."/>
            <person name="Busquets A."/>
            <person name="Gomila M."/>
            <person name="Pineiro-Iglesias B."/>
            <person name="Bennasar-Figueras A."/>
            <person name="Seeger M."/>
            <person name="Moore E."/>
        </authorList>
    </citation>
    <scope>NUCLEOTIDE SEQUENCE [LARGE SCALE GENOMIC DNA]</scope>
    <source>
        <strain evidence="2 3">CCUG 70868</strain>
    </source>
</reference>
<dbReference type="EMBL" id="PRDG01000002">
    <property type="protein sequence ID" value="MBP2623212.1"/>
    <property type="molecule type" value="Genomic_DNA"/>
</dbReference>
<evidence type="ECO:0000256" key="1">
    <source>
        <dbReference type="SAM" id="Phobius"/>
    </source>
</evidence>
<dbReference type="Proteomes" id="UP001519296">
    <property type="component" value="Unassembled WGS sequence"/>
</dbReference>
<feature type="transmembrane region" description="Helical" evidence="1">
    <location>
        <begin position="9"/>
        <end position="29"/>
    </location>
</feature>